<evidence type="ECO:0000313" key="10">
    <source>
        <dbReference type="Proteomes" id="UP000664534"/>
    </source>
</evidence>
<reference evidence="9" key="1">
    <citation type="submission" date="2021-03" db="EMBL/GenBank/DDBJ databases">
        <authorList>
            <person name="Tagirdzhanova G."/>
        </authorList>
    </citation>
    <scope>NUCLEOTIDE SEQUENCE</scope>
</reference>
<organism evidence="9 10">
    <name type="scientific">Imshaugia aleurites</name>
    <dbReference type="NCBI Taxonomy" id="172621"/>
    <lineage>
        <taxon>Eukaryota</taxon>
        <taxon>Fungi</taxon>
        <taxon>Dikarya</taxon>
        <taxon>Ascomycota</taxon>
        <taxon>Pezizomycotina</taxon>
        <taxon>Lecanoromycetes</taxon>
        <taxon>OSLEUM clade</taxon>
        <taxon>Lecanoromycetidae</taxon>
        <taxon>Lecanorales</taxon>
        <taxon>Lecanorineae</taxon>
        <taxon>Parmeliaceae</taxon>
        <taxon>Imshaugia</taxon>
    </lineage>
</organism>
<keyword evidence="3" id="KW-0547">Nucleotide-binding</keyword>
<comment type="catalytic activity">
    <reaction evidence="6">
        <text>L-seryl-[protein] + ATP = O-phospho-L-seryl-[protein] + ADP + H(+)</text>
        <dbReference type="Rhea" id="RHEA:17989"/>
        <dbReference type="Rhea" id="RHEA-COMP:9863"/>
        <dbReference type="Rhea" id="RHEA-COMP:11604"/>
        <dbReference type="ChEBI" id="CHEBI:15378"/>
        <dbReference type="ChEBI" id="CHEBI:29999"/>
        <dbReference type="ChEBI" id="CHEBI:30616"/>
        <dbReference type="ChEBI" id="CHEBI:83421"/>
        <dbReference type="ChEBI" id="CHEBI:456216"/>
        <dbReference type="EC" id="2.7.11.22"/>
    </reaction>
</comment>
<evidence type="ECO:0000256" key="6">
    <source>
        <dbReference type="ARBA" id="ARBA00048367"/>
    </source>
</evidence>
<feature type="compositionally biased region" description="Basic and acidic residues" evidence="7">
    <location>
        <begin position="373"/>
        <end position="382"/>
    </location>
</feature>
<comment type="caution">
    <text evidence="9">The sequence shown here is derived from an EMBL/GenBank/DDBJ whole genome shotgun (WGS) entry which is preliminary data.</text>
</comment>
<dbReference type="GO" id="GO:0010389">
    <property type="term" value="P:regulation of G2/M transition of mitotic cell cycle"/>
    <property type="evidence" value="ECO:0007669"/>
    <property type="project" value="TreeGrafter"/>
</dbReference>
<dbReference type="GO" id="GO:0000082">
    <property type="term" value="P:G1/S transition of mitotic cell cycle"/>
    <property type="evidence" value="ECO:0007669"/>
    <property type="project" value="TreeGrafter"/>
</dbReference>
<dbReference type="GO" id="GO:0005634">
    <property type="term" value="C:nucleus"/>
    <property type="evidence" value="ECO:0007669"/>
    <property type="project" value="TreeGrafter"/>
</dbReference>
<dbReference type="PROSITE" id="PS00108">
    <property type="entry name" value="PROTEIN_KINASE_ST"/>
    <property type="match status" value="1"/>
</dbReference>
<dbReference type="GO" id="GO:0004693">
    <property type="term" value="F:cyclin-dependent protein serine/threonine kinase activity"/>
    <property type="evidence" value="ECO:0007669"/>
    <property type="project" value="UniProtKB-EC"/>
</dbReference>
<dbReference type="InterPro" id="IPR008271">
    <property type="entry name" value="Ser/Thr_kinase_AS"/>
</dbReference>
<dbReference type="Proteomes" id="UP000664534">
    <property type="component" value="Unassembled WGS sequence"/>
</dbReference>
<dbReference type="GO" id="GO:0005524">
    <property type="term" value="F:ATP binding"/>
    <property type="evidence" value="ECO:0007669"/>
    <property type="project" value="UniProtKB-KW"/>
</dbReference>
<keyword evidence="10" id="KW-1185">Reference proteome</keyword>
<comment type="catalytic activity">
    <reaction evidence="5">
        <text>L-threonyl-[protein] + ATP = O-phospho-L-threonyl-[protein] + ADP + H(+)</text>
        <dbReference type="Rhea" id="RHEA:46608"/>
        <dbReference type="Rhea" id="RHEA-COMP:11060"/>
        <dbReference type="Rhea" id="RHEA-COMP:11605"/>
        <dbReference type="ChEBI" id="CHEBI:15378"/>
        <dbReference type="ChEBI" id="CHEBI:30013"/>
        <dbReference type="ChEBI" id="CHEBI:30616"/>
        <dbReference type="ChEBI" id="CHEBI:61977"/>
        <dbReference type="ChEBI" id="CHEBI:456216"/>
        <dbReference type="EC" id="2.7.11.22"/>
    </reaction>
</comment>
<dbReference type="Gene3D" id="1.10.510.10">
    <property type="entry name" value="Transferase(Phosphotransferase) domain 1"/>
    <property type="match status" value="1"/>
</dbReference>
<feature type="domain" description="Protein kinase" evidence="8">
    <location>
        <begin position="58"/>
        <end position="361"/>
    </location>
</feature>
<comment type="similarity">
    <text evidence="1">Belongs to the protein kinase superfamily. CMGC Ser/Thr protein kinase family. CDC2/CDKX subfamily.</text>
</comment>
<dbReference type="OrthoDB" id="413582at2759"/>
<dbReference type="SMART" id="SM00220">
    <property type="entry name" value="S_TKc"/>
    <property type="match status" value="1"/>
</dbReference>
<feature type="compositionally biased region" description="Basic residues" evidence="7">
    <location>
        <begin position="383"/>
        <end position="394"/>
    </location>
</feature>
<evidence type="ECO:0000256" key="4">
    <source>
        <dbReference type="ARBA" id="ARBA00022840"/>
    </source>
</evidence>
<evidence type="ECO:0000256" key="5">
    <source>
        <dbReference type="ARBA" id="ARBA00047811"/>
    </source>
</evidence>
<dbReference type="GO" id="GO:0000307">
    <property type="term" value="C:cyclin-dependent protein kinase holoenzyme complex"/>
    <property type="evidence" value="ECO:0007669"/>
    <property type="project" value="TreeGrafter"/>
</dbReference>
<dbReference type="PANTHER" id="PTHR24056:SF576">
    <property type="entry name" value="SERINE_THREONINE-PROTEIN KINASE CSK1"/>
    <property type="match status" value="1"/>
</dbReference>
<feature type="region of interest" description="Disordered" evidence="7">
    <location>
        <begin position="363"/>
        <end position="456"/>
    </location>
</feature>
<dbReference type="InterPro" id="IPR000719">
    <property type="entry name" value="Prot_kinase_dom"/>
</dbReference>
<evidence type="ECO:0000256" key="7">
    <source>
        <dbReference type="SAM" id="MobiDB-lite"/>
    </source>
</evidence>
<protein>
    <recommendedName>
        <fullName evidence="2">cyclin-dependent kinase</fullName>
        <ecNumber evidence="2">2.7.11.22</ecNumber>
    </recommendedName>
</protein>
<evidence type="ECO:0000256" key="2">
    <source>
        <dbReference type="ARBA" id="ARBA00012425"/>
    </source>
</evidence>
<dbReference type="SUPFAM" id="SSF56112">
    <property type="entry name" value="Protein kinase-like (PK-like)"/>
    <property type="match status" value="1"/>
</dbReference>
<dbReference type="GO" id="GO:0005737">
    <property type="term" value="C:cytoplasm"/>
    <property type="evidence" value="ECO:0007669"/>
    <property type="project" value="TreeGrafter"/>
</dbReference>
<feature type="compositionally biased region" description="Basic and acidic residues" evidence="7">
    <location>
        <begin position="420"/>
        <end position="443"/>
    </location>
</feature>
<evidence type="ECO:0000259" key="8">
    <source>
        <dbReference type="PROSITE" id="PS50011"/>
    </source>
</evidence>
<evidence type="ECO:0000313" key="9">
    <source>
        <dbReference type="EMBL" id="CAF9932184.1"/>
    </source>
</evidence>
<dbReference type="GO" id="GO:0007165">
    <property type="term" value="P:signal transduction"/>
    <property type="evidence" value="ECO:0007669"/>
    <property type="project" value="TreeGrafter"/>
</dbReference>
<sequence length="627" mass="69017">MEQALYRDSQSKEDYYRHCNVWIDKHHNFETPLDEVPSPPIPTLEDSSQQRGQTIGPFTNCTHHATGLFSTVYKTVNTDPLRSFAIKVTIPSQSRPPHNPKREARILAAAANPFIISLITTHTLSSQFLLVFPFQPFDLDTVLRQGFPLKAMSARHILEGLFCALAHIHSKGIIHRDIKPANILLSSPMGPAFLADFGIAWSPDDQASEPFDQKITDVGTTCYRPPELLFGHKAYGPEIDLWAAGCVVAECVRGGLGGIEEPSVKVGEAEWTLFDAGELGSELALVKSIFETLGTPGDETWPEAKTFPDWNKVSFHTFPPKLWKDILPLASEEARDLVTGLVKYQSTSRLNALEALNHVFFSDGPVSSDGETSDNKEEEAMPKKKARKKTSKPKVKVEESQDSGTETSDDDEESATSKKTSAEKKASSEEKLLRVSKKADTSQRTEVAASPSGPAASLYNSAGSLIAPAASRSVPATSLFRTAATHSAISTMPFQHRKIRIPQPRHLSSPTDISVSTNEQDLKSQLETQKILSASQTRPLRTAERKNIDTPPYAAKLTASVATSQTGCMDLYQAVCSASQRKRRRDEESAGRTGRLERRSLAVRRWDRCPLGEPTLKHQGYLAVCVL</sequence>
<dbReference type="EMBL" id="CAJPDT010000064">
    <property type="protein sequence ID" value="CAF9932184.1"/>
    <property type="molecule type" value="Genomic_DNA"/>
</dbReference>
<dbReference type="GO" id="GO:0010468">
    <property type="term" value="P:regulation of gene expression"/>
    <property type="evidence" value="ECO:0007669"/>
    <property type="project" value="TreeGrafter"/>
</dbReference>
<dbReference type="InterPro" id="IPR050108">
    <property type="entry name" value="CDK"/>
</dbReference>
<dbReference type="GO" id="GO:0030332">
    <property type="term" value="F:cyclin binding"/>
    <property type="evidence" value="ECO:0007669"/>
    <property type="project" value="TreeGrafter"/>
</dbReference>
<proteinExistence type="inferred from homology"/>
<dbReference type="PANTHER" id="PTHR24056">
    <property type="entry name" value="CELL DIVISION PROTEIN KINASE"/>
    <property type="match status" value="1"/>
</dbReference>
<dbReference type="Pfam" id="PF00069">
    <property type="entry name" value="Pkinase"/>
    <property type="match status" value="1"/>
</dbReference>
<dbReference type="InterPro" id="IPR011009">
    <property type="entry name" value="Kinase-like_dom_sf"/>
</dbReference>
<dbReference type="Gene3D" id="3.30.200.20">
    <property type="entry name" value="Phosphorylase Kinase, domain 1"/>
    <property type="match status" value="1"/>
</dbReference>
<keyword evidence="4" id="KW-0067">ATP-binding</keyword>
<gene>
    <name evidence="9" type="ORF">IMSHALPRED_008824</name>
</gene>
<dbReference type="AlphaFoldDB" id="A0A8H3IY98"/>
<evidence type="ECO:0000256" key="1">
    <source>
        <dbReference type="ARBA" id="ARBA00006485"/>
    </source>
</evidence>
<accession>A0A8H3IY98</accession>
<evidence type="ECO:0000256" key="3">
    <source>
        <dbReference type="ARBA" id="ARBA00022741"/>
    </source>
</evidence>
<dbReference type="PROSITE" id="PS50011">
    <property type="entry name" value="PROTEIN_KINASE_DOM"/>
    <property type="match status" value="1"/>
</dbReference>
<name>A0A8H3IY98_9LECA</name>
<dbReference type="EC" id="2.7.11.22" evidence="2"/>